<evidence type="ECO:0000313" key="3">
    <source>
        <dbReference type="Proteomes" id="UP000603912"/>
    </source>
</evidence>
<comment type="caution">
    <text evidence="2">The sequence shown here is derived from an EMBL/GenBank/DDBJ whole genome shotgun (WGS) entry which is preliminary data.</text>
</comment>
<feature type="region of interest" description="Disordered" evidence="1">
    <location>
        <begin position="63"/>
        <end position="88"/>
    </location>
</feature>
<accession>A0A917MJH6</accession>
<evidence type="ECO:0000313" key="2">
    <source>
        <dbReference type="EMBL" id="GGH26777.1"/>
    </source>
</evidence>
<proteinExistence type="predicted"/>
<keyword evidence="3" id="KW-1185">Reference proteome</keyword>
<organism evidence="2 3">
    <name type="scientific">Alsobacter metallidurans</name>
    <dbReference type="NCBI Taxonomy" id="340221"/>
    <lineage>
        <taxon>Bacteria</taxon>
        <taxon>Pseudomonadati</taxon>
        <taxon>Pseudomonadota</taxon>
        <taxon>Alphaproteobacteria</taxon>
        <taxon>Hyphomicrobiales</taxon>
        <taxon>Alsobacteraceae</taxon>
        <taxon>Alsobacter</taxon>
    </lineage>
</organism>
<name>A0A917MJH6_9HYPH</name>
<dbReference type="AlphaFoldDB" id="A0A917MJH6"/>
<dbReference type="RefSeq" id="WP_188518971.1">
    <property type="nucleotide sequence ID" value="NZ_BMES01000002.1"/>
</dbReference>
<dbReference type="Proteomes" id="UP000603912">
    <property type="component" value="Unassembled WGS sequence"/>
</dbReference>
<evidence type="ECO:0000256" key="1">
    <source>
        <dbReference type="SAM" id="MobiDB-lite"/>
    </source>
</evidence>
<protein>
    <submittedName>
        <fullName evidence="2">Uncharacterized protein</fullName>
    </submittedName>
</protein>
<reference evidence="2" key="1">
    <citation type="journal article" date="2014" name="Int. J. Syst. Evol. Microbiol.">
        <title>Complete genome sequence of Corynebacterium casei LMG S-19264T (=DSM 44701T), isolated from a smear-ripened cheese.</title>
        <authorList>
            <consortium name="US DOE Joint Genome Institute (JGI-PGF)"/>
            <person name="Walter F."/>
            <person name="Albersmeier A."/>
            <person name="Kalinowski J."/>
            <person name="Ruckert C."/>
        </authorList>
    </citation>
    <scope>NUCLEOTIDE SEQUENCE</scope>
    <source>
        <strain evidence="2">CGMCC 1.12214</strain>
    </source>
</reference>
<dbReference type="EMBL" id="BMES01000002">
    <property type="protein sequence ID" value="GGH26777.1"/>
    <property type="molecule type" value="Genomic_DNA"/>
</dbReference>
<sequence length="101" mass="10270">MNASRILPTVAFSVAVSFFFVPPVIAVVKNAPAAAKAAAPSASLIVASTPVAMTPVRAKAQQDGVCAPTNATTSSPEQDASAKGAKRSPWNPWVVASLEAH</sequence>
<gene>
    <name evidence="2" type="ORF">GCM10007036_34840</name>
</gene>
<reference evidence="2" key="2">
    <citation type="submission" date="2020-09" db="EMBL/GenBank/DDBJ databases">
        <authorList>
            <person name="Sun Q."/>
            <person name="Zhou Y."/>
        </authorList>
    </citation>
    <scope>NUCLEOTIDE SEQUENCE</scope>
    <source>
        <strain evidence="2">CGMCC 1.12214</strain>
    </source>
</reference>
<feature type="compositionally biased region" description="Polar residues" evidence="1">
    <location>
        <begin position="69"/>
        <end position="78"/>
    </location>
</feature>